<proteinExistence type="predicted"/>
<comment type="caution">
    <text evidence="5">The sequence shown here is derived from an EMBL/GenBank/DDBJ whole genome shotgun (WGS) entry which is preliminary data.</text>
</comment>
<evidence type="ECO:0000313" key="6">
    <source>
        <dbReference type="Proteomes" id="UP000664044"/>
    </source>
</evidence>
<feature type="transmembrane region" description="Helical" evidence="3">
    <location>
        <begin position="29"/>
        <end position="47"/>
    </location>
</feature>
<name>A0ABS3G1I8_9FLAO</name>
<keyword evidence="3" id="KW-0812">Transmembrane</keyword>
<accession>A0ABS3G1I8</accession>
<dbReference type="SUPFAM" id="SSF82171">
    <property type="entry name" value="DPP6 N-terminal domain-like"/>
    <property type="match status" value="1"/>
</dbReference>
<dbReference type="RefSeq" id="WP_207031851.1">
    <property type="nucleotide sequence ID" value="NZ_JAFLNL010000002.1"/>
</dbReference>
<dbReference type="Gene3D" id="3.40.50.1820">
    <property type="entry name" value="alpha/beta hydrolase"/>
    <property type="match status" value="1"/>
</dbReference>
<evidence type="ECO:0000256" key="2">
    <source>
        <dbReference type="SAM" id="MobiDB-lite"/>
    </source>
</evidence>
<dbReference type="PANTHER" id="PTHR42776:SF27">
    <property type="entry name" value="DIPEPTIDYL PEPTIDASE FAMILY MEMBER 6"/>
    <property type="match status" value="1"/>
</dbReference>
<evidence type="ECO:0000256" key="3">
    <source>
        <dbReference type="SAM" id="Phobius"/>
    </source>
</evidence>
<feature type="region of interest" description="Disordered" evidence="2">
    <location>
        <begin position="1"/>
        <end position="21"/>
    </location>
</feature>
<keyword evidence="3" id="KW-1133">Transmembrane helix</keyword>
<dbReference type="EMBL" id="JAFLNL010000002">
    <property type="protein sequence ID" value="MBO0353269.1"/>
    <property type="molecule type" value="Genomic_DNA"/>
</dbReference>
<evidence type="ECO:0000256" key="1">
    <source>
        <dbReference type="ARBA" id="ARBA00022801"/>
    </source>
</evidence>
<dbReference type="SUPFAM" id="SSF53474">
    <property type="entry name" value="alpha/beta-Hydrolases"/>
    <property type="match status" value="1"/>
</dbReference>
<dbReference type="Pfam" id="PF00326">
    <property type="entry name" value="Peptidase_S9"/>
    <property type="match status" value="1"/>
</dbReference>
<keyword evidence="1" id="KW-0378">Hydrolase</keyword>
<dbReference type="InterPro" id="IPR029058">
    <property type="entry name" value="AB_hydrolase_fold"/>
</dbReference>
<keyword evidence="3" id="KW-0472">Membrane</keyword>
<dbReference type="InterPro" id="IPR011042">
    <property type="entry name" value="6-blade_b-propeller_TolB-like"/>
</dbReference>
<dbReference type="Proteomes" id="UP000664044">
    <property type="component" value="Unassembled WGS sequence"/>
</dbReference>
<sequence>MVIRTHQNKGIPALVPGKGEREPKTNREVLFSFILLMLATCPLWGQVTSKKSLTPKDYHRWSTLLMPEISDDGKWVSYIKQYDYGQDTLFIRSTDGKDRYVHPGGGRSDFSPDGSRVLIKKDGTLRVQELDNGRIEELEPVLGIEMGQKGTWALIKRPRGENKGQSLEIRFWETGKVCRLAAVESHLASPKGEKLLFARKEGDGYTLNLLDLGSGKPKPTLLMTSKYPFQHLVWGPSGNSFAFLQKESESGGLVLYFHKIGSMGQWSRLGSGDCDTLMVADHRLLISPDGSKVMFKAGKMGEKSKEEEPVVEIWHSKDKLIYPRRRALGMESNRLYDYIWGPGAGQVQRIGSPLHPNVVPTPDFSRVLSFNLWDNEPQYKRNADLDFYITDLETGNKQLVVDELTYQVKYLTMSIDGKYLKYFKKGNWWLYDVKAERHINLTQGLDMDWSYMERDNRDNIMAYGSPGWDKTGKEVLVYDRYDIWKVTVDGRNRKRLTKGREKGIRYRIHASSLMEPYTHTFPAFMGGRFDLGKGLVLQGSGDDQGSGYFFWSKKKGLQTLVYRPKRIYGLRKAKDTQDYMYLEETFEEPTRLVHLKKGKDPKTLAVPNAFQSEYAWGRSSLIGYQNKNGELLKGVLVHPANYDPGQKYPLVVRIYEEQQGRLYRSVVPTESINTDYLNPSVLASEGYSVLYPDIKYELGKTGESALDCVVSAVNKVIDMGLADPERIGLYGASFGGFETTYIISQTDMFATAIAGAAITDIVSRYLSINEKSGQGEAWRYEHHQFRMGNSFKEDFEGFVRNSPVHNVHGIKTPLLAWVGKEDPNVSWYQSVELFLALRRLQREHVLLVYPGEGHTILNEENKRDLVMRMKEWIDHYLKGHPKKEWMVKK</sequence>
<organism evidence="5 6">
    <name type="scientific">Flagellimonas aurea</name>
    <dbReference type="NCBI Taxonomy" id="2915619"/>
    <lineage>
        <taxon>Bacteria</taxon>
        <taxon>Pseudomonadati</taxon>
        <taxon>Bacteroidota</taxon>
        <taxon>Flavobacteriia</taxon>
        <taxon>Flavobacteriales</taxon>
        <taxon>Flavobacteriaceae</taxon>
        <taxon>Flagellimonas</taxon>
    </lineage>
</organism>
<reference evidence="5 6" key="1">
    <citation type="submission" date="2021-03" db="EMBL/GenBank/DDBJ databases">
        <title>Muricauda lutimaris sp. nov. and Muricauda ruestringensis sp. nov, two marine members of the Flavobacteriaceae isolated from deep sea sediments of Western Pacific.</title>
        <authorList>
            <person name="Zhao S."/>
            <person name="Liu R."/>
        </authorList>
    </citation>
    <scope>NUCLEOTIDE SEQUENCE [LARGE SCALE GENOMIC DNA]</scope>
    <source>
        <strain evidence="5 6">BC31-1-A7</strain>
    </source>
</reference>
<keyword evidence="6" id="KW-1185">Reference proteome</keyword>
<dbReference type="Gene3D" id="2.120.10.30">
    <property type="entry name" value="TolB, C-terminal domain"/>
    <property type="match status" value="2"/>
</dbReference>
<gene>
    <name evidence="5" type="ORF">J0656_04510</name>
</gene>
<feature type="domain" description="Peptidase S9 prolyl oligopeptidase catalytic" evidence="4">
    <location>
        <begin position="699"/>
        <end position="879"/>
    </location>
</feature>
<evidence type="ECO:0000259" key="4">
    <source>
        <dbReference type="Pfam" id="PF00326"/>
    </source>
</evidence>
<evidence type="ECO:0000313" key="5">
    <source>
        <dbReference type="EMBL" id="MBO0353269.1"/>
    </source>
</evidence>
<dbReference type="PANTHER" id="PTHR42776">
    <property type="entry name" value="SERINE PEPTIDASE S9 FAMILY MEMBER"/>
    <property type="match status" value="1"/>
</dbReference>
<protein>
    <submittedName>
        <fullName evidence="5">Prolyl oligopeptidase family serine peptidase</fullName>
    </submittedName>
</protein>
<dbReference type="InterPro" id="IPR001375">
    <property type="entry name" value="Peptidase_S9_cat"/>
</dbReference>